<dbReference type="InterPro" id="IPR032823">
    <property type="entry name" value="BCA_ABC_TP_C"/>
</dbReference>
<dbReference type="InterPro" id="IPR051120">
    <property type="entry name" value="ABC_AA/LPS_Transport"/>
</dbReference>
<dbReference type="InterPro" id="IPR003593">
    <property type="entry name" value="AAA+_ATPase"/>
</dbReference>
<dbReference type="Pfam" id="PF00005">
    <property type="entry name" value="ABC_tran"/>
    <property type="match status" value="1"/>
</dbReference>
<dbReference type="PANTHER" id="PTHR45772">
    <property type="entry name" value="CONSERVED COMPONENT OF ABC TRANSPORTER FOR NATURAL AMINO ACIDS-RELATED"/>
    <property type="match status" value="1"/>
</dbReference>
<proteinExistence type="predicted"/>
<keyword evidence="3 5" id="KW-0067">ATP-binding</keyword>
<keyword evidence="1" id="KW-0813">Transport</keyword>
<dbReference type="EMBL" id="DSMG01000028">
    <property type="protein sequence ID" value="HDX30232.1"/>
    <property type="molecule type" value="Genomic_DNA"/>
</dbReference>
<dbReference type="GO" id="GO:0005524">
    <property type="term" value="F:ATP binding"/>
    <property type="evidence" value="ECO:0007669"/>
    <property type="project" value="UniProtKB-KW"/>
</dbReference>
<organism evidence="5">
    <name type="scientific">Caldilinea aerophila</name>
    <dbReference type="NCBI Taxonomy" id="133453"/>
    <lineage>
        <taxon>Bacteria</taxon>
        <taxon>Bacillati</taxon>
        <taxon>Chloroflexota</taxon>
        <taxon>Caldilineae</taxon>
        <taxon>Caldilineales</taxon>
        <taxon>Caldilineaceae</taxon>
        <taxon>Caldilinea</taxon>
    </lineage>
</organism>
<sequence>MIESTTPLLSVERLGKSFRGLQALEAYNLVLQPGELLGVIGPNGAGKTTLFNLLTGITPPTTGAIRLHGVDITGRRPDEIARLGVARTFQKVRLFPALTALENLRIPLQMHERMALWQVVLRTSHFLRSEAALTQSAYELLALVDLVHAAHKLAAQLSYGQQRRLELACALALRPRLLLLDEPAAGMNPAEADALMHLILRLHQEFELTTILIEHNMRLIMNMCSRIQVLNYGQLIAEGSPAEIQRNPLVVEAYLGQVESHGAG</sequence>
<dbReference type="AlphaFoldDB" id="A0A7C1FDE2"/>
<dbReference type="InterPro" id="IPR003439">
    <property type="entry name" value="ABC_transporter-like_ATP-bd"/>
</dbReference>
<accession>A0A7C1FDE2</accession>
<name>A0A7C1FDE2_9CHLR</name>
<dbReference type="Pfam" id="PF12399">
    <property type="entry name" value="BCA_ABC_TP_C"/>
    <property type="match status" value="1"/>
</dbReference>
<dbReference type="Gene3D" id="3.40.50.300">
    <property type="entry name" value="P-loop containing nucleotide triphosphate hydrolases"/>
    <property type="match status" value="1"/>
</dbReference>
<dbReference type="SUPFAM" id="SSF52540">
    <property type="entry name" value="P-loop containing nucleoside triphosphate hydrolases"/>
    <property type="match status" value="1"/>
</dbReference>
<dbReference type="InterPro" id="IPR017871">
    <property type="entry name" value="ABC_transporter-like_CS"/>
</dbReference>
<reference evidence="5" key="1">
    <citation type="journal article" date="2020" name="mSystems">
        <title>Genome- and Community-Level Interaction Insights into Carbon Utilization and Element Cycling Functions of Hydrothermarchaeota in Hydrothermal Sediment.</title>
        <authorList>
            <person name="Zhou Z."/>
            <person name="Liu Y."/>
            <person name="Xu W."/>
            <person name="Pan J."/>
            <person name="Luo Z.H."/>
            <person name="Li M."/>
        </authorList>
    </citation>
    <scope>NUCLEOTIDE SEQUENCE [LARGE SCALE GENOMIC DNA]</scope>
    <source>
        <strain evidence="5">SpSt-289</strain>
    </source>
</reference>
<evidence type="ECO:0000313" key="5">
    <source>
        <dbReference type="EMBL" id="HDX30232.1"/>
    </source>
</evidence>
<dbReference type="CDD" id="cd03219">
    <property type="entry name" value="ABC_Mj1267_LivG_branched"/>
    <property type="match status" value="1"/>
</dbReference>
<evidence type="ECO:0000256" key="2">
    <source>
        <dbReference type="ARBA" id="ARBA00022741"/>
    </source>
</evidence>
<dbReference type="SMART" id="SM00382">
    <property type="entry name" value="AAA"/>
    <property type="match status" value="1"/>
</dbReference>
<evidence type="ECO:0000259" key="4">
    <source>
        <dbReference type="PROSITE" id="PS50893"/>
    </source>
</evidence>
<dbReference type="FunFam" id="3.40.50.300:FF:000421">
    <property type="entry name" value="Branched-chain amino acid ABC transporter ATP-binding protein"/>
    <property type="match status" value="1"/>
</dbReference>
<dbReference type="InterPro" id="IPR027417">
    <property type="entry name" value="P-loop_NTPase"/>
</dbReference>
<dbReference type="GO" id="GO:0005886">
    <property type="term" value="C:plasma membrane"/>
    <property type="evidence" value="ECO:0007669"/>
    <property type="project" value="TreeGrafter"/>
</dbReference>
<evidence type="ECO:0000256" key="3">
    <source>
        <dbReference type="ARBA" id="ARBA00022840"/>
    </source>
</evidence>
<keyword evidence="2" id="KW-0547">Nucleotide-binding</keyword>
<dbReference type="PROSITE" id="PS00211">
    <property type="entry name" value="ABC_TRANSPORTER_1"/>
    <property type="match status" value="1"/>
</dbReference>
<evidence type="ECO:0000256" key="1">
    <source>
        <dbReference type="ARBA" id="ARBA00022448"/>
    </source>
</evidence>
<dbReference type="GO" id="GO:0016887">
    <property type="term" value="F:ATP hydrolysis activity"/>
    <property type="evidence" value="ECO:0007669"/>
    <property type="project" value="InterPro"/>
</dbReference>
<gene>
    <name evidence="5" type="ORF">ENQ20_01930</name>
</gene>
<protein>
    <submittedName>
        <fullName evidence="5">ABC transporter ATP-binding protein</fullName>
    </submittedName>
</protein>
<comment type="caution">
    <text evidence="5">The sequence shown here is derived from an EMBL/GenBank/DDBJ whole genome shotgun (WGS) entry which is preliminary data.</text>
</comment>
<dbReference type="PROSITE" id="PS50893">
    <property type="entry name" value="ABC_TRANSPORTER_2"/>
    <property type="match status" value="1"/>
</dbReference>
<feature type="domain" description="ABC transporter" evidence="4">
    <location>
        <begin position="9"/>
        <end position="257"/>
    </location>
</feature>
<dbReference type="PANTHER" id="PTHR45772:SF9">
    <property type="entry name" value="CONSERVED COMPONENT OF ABC TRANSPORTER FOR NATURAL AMINO ACIDS"/>
    <property type="match status" value="1"/>
</dbReference>